<dbReference type="GO" id="GO:0043138">
    <property type="term" value="F:3'-5' DNA helicase activity"/>
    <property type="evidence" value="ECO:0007669"/>
    <property type="project" value="TreeGrafter"/>
</dbReference>
<evidence type="ECO:0000313" key="7">
    <source>
        <dbReference type="EMBL" id="KJF16614.1"/>
    </source>
</evidence>
<organism evidence="7 8">
    <name type="scientific">Acidithrix ferrooxidans</name>
    <dbReference type="NCBI Taxonomy" id="1280514"/>
    <lineage>
        <taxon>Bacteria</taxon>
        <taxon>Bacillati</taxon>
        <taxon>Actinomycetota</taxon>
        <taxon>Acidimicrobiia</taxon>
        <taxon>Acidimicrobiales</taxon>
        <taxon>Acidimicrobiaceae</taxon>
        <taxon>Acidithrix</taxon>
    </lineage>
</organism>
<dbReference type="EC" id="3.6.4.12" evidence="7"/>
<dbReference type="InterPro" id="IPR000212">
    <property type="entry name" value="DNA_helicase_UvrD/REP"/>
</dbReference>
<dbReference type="SUPFAM" id="SSF52540">
    <property type="entry name" value="P-loop containing nucleoside triphosphate hydrolases"/>
    <property type="match status" value="1"/>
</dbReference>
<dbReference type="PANTHER" id="PTHR11070:SF3">
    <property type="entry name" value="DNA 3'-5' HELICASE"/>
    <property type="match status" value="1"/>
</dbReference>
<keyword evidence="3 5" id="KW-0347">Helicase</keyword>
<dbReference type="STRING" id="1280514.AXFE_24760"/>
<accession>A0A0D8HFG2</accession>
<comment type="caution">
    <text evidence="7">The sequence shown here is derived from an EMBL/GenBank/DDBJ whole genome shotgun (WGS) entry which is preliminary data.</text>
</comment>
<protein>
    <submittedName>
        <fullName evidence="7">ATP-dependent DNA helicase UvrD1</fullName>
        <ecNumber evidence="7">3.6.4.12</ecNumber>
    </submittedName>
</protein>
<dbReference type="GO" id="GO:0005524">
    <property type="term" value="F:ATP binding"/>
    <property type="evidence" value="ECO:0007669"/>
    <property type="project" value="UniProtKB-UniRule"/>
</dbReference>
<keyword evidence="1 5" id="KW-0547">Nucleotide-binding</keyword>
<dbReference type="RefSeq" id="WP_052606174.1">
    <property type="nucleotide sequence ID" value="NZ_JXYS01000078.1"/>
</dbReference>
<keyword evidence="8" id="KW-1185">Reference proteome</keyword>
<dbReference type="EMBL" id="JXYS01000078">
    <property type="protein sequence ID" value="KJF16614.1"/>
    <property type="molecule type" value="Genomic_DNA"/>
</dbReference>
<sequence length="544" mass="61280">MVSTSDRVIECLETKQSFIVEAGAGSGKTRTLVEALAHLLAVEAGRLLSGNQQIVCITYTNVAANEIMSRINRDPLVRVSTIHEFLWSVVRGFQAELRTAIVKTNDAAGSRRIENLDLTDTPIDYWQYPRKWEDGKISHDDVVALSAALFDEYPKLVRLVADRYPIIFVDEYQDTHQSTIKLLLDNMLAGNSERLTVGLFGDHMQRIYNTGVGKVERTELRIIQKTENYRCSIAVIELLNKLRPELQQVPGDTNVQGSVRFVYANSGVRNPVAKIRVKLRAEGWTEQNEKVLMLTRKSIASDLEWRDLLAAYEQRSGFSVDDLMRRDDEFGELFTNIEAMASAFNSGRYGVFLALRAGSSGRITHHSDKKMAAEMIARLNKLRSSATVGEVADYVWSEGLLRKPRRVVSLEERIANGDNPDRAERDNAFLSALRAVPFAQVTSFERYLNSETPFSTNHGVKGEEYENVLVILDDTLWNQYKFEAVLARDTSKTQYQRSLNLLYVSCSRAKRNLHVLVVSPLSKSAIDGAKRIFGGENVSELANM</sequence>
<dbReference type="PANTHER" id="PTHR11070">
    <property type="entry name" value="UVRD / RECB / PCRA DNA HELICASE FAMILY MEMBER"/>
    <property type="match status" value="1"/>
</dbReference>
<dbReference type="GO" id="GO:0016787">
    <property type="term" value="F:hydrolase activity"/>
    <property type="evidence" value="ECO:0007669"/>
    <property type="project" value="UniProtKB-UniRule"/>
</dbReference>
<dbReference type="OrthoDB" id="9810135at2"/>
<evidence type="ECO:0000256" key="5">
    <source>
        <dbReference type="PROSITE-ProRule" id="PRU00560"/>
    </source>
</evidence>
<dbReference type="AlphaFoldDB" id="A0A0D8HFG2"/>
<proteinExistence type="predicted"/>
<feature type="domain" description="UvrD-like helicase ATP-binding" evidence="6">
    <location>
        <begin position="1"/>
        <end position="245"/>
    </location>
</feature>
<dbReference type="Proteomes" id="UP000032360">
    <property type="component" value="Unassembled WGS sequence"/>
</dbReference>
<dbReference type="InterPro" id="IPR014016">
    <property type="entry name" value="UvrD-like_ATP-bd"/>
</dbReference>
<gene>
    <name evidence="7" type="primary">uvrD11</name>
    <name evidence="7" type="ORF">AXFE_24760</name>
</gene>
<evidence type="ECO:0000256" key="2">
    <source>
        <dbReference type="ARBA" id="ARBA00022801"/>
    </source>
</evidence>
<dbReference type="InterPro" id="IPR027417">
    <property type="entry name" value="P-loop_NTPase"/>
</dbReference>
<evidence type="ECO:0000256" key="3">
    <source>
        <dbReference type="ARBA" id="ARBA00022806"/>
    </source>
</evidence>
<dbReference type="GO" id="GO:0000725">
    <property type="term" value="P:recombinational repair"/>
    <property type="evidence" value="ECO:0007669"/>
    <property type="project" value="TreeGrafter"/>
</dbReference>
<dbReference type="GO" id="GO:0003677">
    <property type="term" value="F:DNA binding"/>
    <property type="evidence" value="ECO:0007669"/>
    <property type="project" value="InterPro"/>
</dbReference>
<keyword evidence="2 5" id="KW-0378">Hydrolase</keyword>
<dbReference type="PROSITE" id="PS51198">
    <property type="entry name" value="UVRD_HELICASE_ATP_BIND"/>
    <property type="match status" value="1"/>
</dbReference>
<name>A0A0D8HFG2_9ACTN</name>
<keyword evidence="4 5" id="KW-0067">ATP-binding</keyword>
<dbReference type="Pfam" id="PF00580">
    <property type="entry name" value="UvrD-helicase"/>
    <property type="match status" value="2"/>
</dbReference>
<feature type="binding site" evidence="5">
    <location>
        <begin position="22"/>
        <end position="29"/>
    </location>
    <ligand>
        <name>ATP</name>
        <dbReference type="ChEBI" id="CHEBI:30616"/>
    </ligand>
</feature>
<evidence type="ECO:0000256" key="4">
    <source>
        <dbReference type="ARBA" id="ARBA00022840"/>
    </source>
</evidence>
<reference evidence="7 8" key="1">
    <citation type="submission" date="2015-01" db="EMBL/GenBank/DDBJ databases">
        <title>Draft genome of the acidophilic iron oxidizer Acidithrix ferrooxidans strain Py-F3.</title>
        <authorList>
            <person name="Poehlein A."/>
            <person name="Eisen S."/>
            <person name="Schloemann M."/>
            <person name="Johnson B.D."/>
            <person name="Daniel R."/>
            <person name="Muehling M."/>
        </authorList>
    </citation>
    <scope>NUCLEOTIDE SEQUENCE [LARGE SCALE GENOMIC DNA]</scope>
    <source>
        <strain evidence="7 8">Py-F3</strain>
    </source>
</reference>
<evidence type="ECO:0000313" key="8">
    <source>
        <dbReference type="Proteomes" id="UP000032360"/>
    </source>
</evidence>
<evidence type="ECO:0000259" key="6">
    <source>
        <dbReference type="PROSITE" id="PS51198"/>
    </source>
</evidence>
<dbReference type="GO" id="GO:0005829">
    <property type="term" value="C:cytosol"/>
    <property type="evidence" value="ECO:0007669"/>
    <property type="project" value="TreeGrafter"/>
</dbReference>
<dbReference type="Gene3D" id="3.40.50.300">
    <property type="entry name" value="P-loop containing nucleotide triphosphate hydrolases"/>
    <property type="match status" value="2"/>
</dbReference>
<evidence type="ECO:0000256" key="1">
    <source>
        <dbReference type="ARBA" id="ARBA00022741"/>
    </source>
</evidence>